<name>A0A9N9KF49_9GLOM</name>
<comment type="caution">
    <text evidence="2">The sequence shown here is derived from an EMBL/GenBank/DDBJ whole genome shotgun (WGS) entry which is preliminary data.</text>
</comment>
<feature type="non-terminal residue" evidence="2">
    <location>
        <position position="102"/>
    </location>
</feature>
<feature type="region of interest" description="Disordered" evidence="1">
    <location>
        <begin position="81"/>
        <end position="102"/>
    </location>
</feature>
<keyword evidence="3" id="KW-1185">Reference proteome</keyword>
<feature type="compositionally biased region" description="Basic residues" evidence="1">
    <location>
        <begin position="82"/>
        <end position="102"/>
    </location>
</feature>
<organism evidence="2 3">
    <name type="scientific">Dentiscutata erythropus</name>
    <dbReference type="NCBI Taxonomy" id="1348616"/>
    <lineage>
        <taxon>Eukaryota</taxon>
        <taxon>Fungi</taxon>
        <taxon>Fungi incertae sedis</taxon>
        <taxon>Mucoromycota</taxon>
        <taxon>Glomeromycotina</taxon>
        <taxon>Glomeromycetes</taxon>
        <taxon>Diversisporales</taxon>
        <taxon>Gigasporaceae</taxon>
        <taxon>Dentiscutata</taxon>
    </lineage>
</organism>
<evidence type="ECO:0000313" key="3">
    <source>
        <dbReference type="Proteomes" id="UP000789405"/>
    </source>
</evidence>
<reference evidence="2" key="1">
    <citation type="submission" date="2021-06" db="EMBL/GenBank/DDBJ databases">
        <authorList>
            <person name="Kallberg Y."/>
            <person name="Tangrot J."/>
            <person name="Rosling A."/>
        </authorList>
    </citation>
    <scope>NUCLEOTIDE SEQUENCE</scope>
    <source>
        <strain evidence="2">MA453B</strain>
    </source>
</reference>
<dbReference type="EMBL" id="CAJVPY010069683">
    <property type="protein sequence ID" value="CAG8827446.1"/>
    <property type="molecule type" value="Genomic_DNA"/>
</dbReference>
<dbReference type="Proteomes" id="UP000789405">
    <property type="component" value="Unassembled WGS sequence"/>
</dbReference>
<accession>A0A9N9KF49</accession>
<gene>
    <name evidence="2" type="ORF">DERYTH_LOCUS28296</name>
</gene>
<protein>
    <submittedName>
        <fullName evidence="2">1679_t:CDS:1</fullName>
    </submittedName>
</protein>
<proteinExistence type="predicted"/>
<sequence length="102" mass="12026">IEIARVVGLEDPFDSIFKIQDVNEENAKELEKEHSSDIQMQGIDHEKLSLNKQFEIARVVRLEDPFDSIFEIQDVNEVSKTNRLKKRKTQKSWKKSTHPIYK</sequence>
<dbReference type="AlphaFoldDB" id="A0A9N9KF49"/>
<feature type="non-terminal residue" evidence="2">
    <location>
        <position position="1"/>
    </location>
</feature>
<dbReference type="OrthoDB" id="10431191at2759"/>
<evidence type="ECO:0000313" key="2">
    <source>
        <dbReference type="EMBL" id="CAG8827446.1"/>
    </source>
</evidence>
<evidence type="ECO:0000256" key="1">
    <source>
        <dbReference type="SAM" id="MobiDB-lite"/>
    </source>
</evidence>